<dbReference type="Proteomes" id="UP000035642">
    <property type="component" value="Unassembled WGS sequence"/>
</dbReference>
<sequence>MLAFSKTVKERKRKIMKKKMMMMMKKKKKKKKKENSTAALSAIIDYRFFSLVDSTFSSDLCCVAKTRSGTAP</sequence>
<accession>A0A0K0DEV2</accession>
<organism evidence="1 2">
    <name type="scientific">Angiostrongylus cantonensis</name>
    <name type="common">Rat lungworm</name>
    <dbReference type="NCBI Taxonomy" id="6313"/>
    <lineage>
        <taxon>Eukaryota</taxon>
        <taxon>Metazoa</taxon>
        <taxon>Ecdysozoa</taxon>
        <taxon>Nematoda</taxon>
        <taxon>Chromadorea</taxon>
        <taxon>Rhabditida</taxon>
        <taxon>Rhabditina</taxon>
        <taxon>Rhabditomorpha</taxon>
        <taxon>Strongyloidea</taxon>
        <taxon>Metastrongylidae</taxon>
        <taxon>Angiostrongylus</taxon>
    </lineage>
</organism>
<reference evidence="1" key="1">
    <citation type="submission" date="2012-09" db="EMBL/GenBank/DDBJ databases">
        <authorList>
            <person name="Martin A.A."/>
        </authorList>
    </citation>
    <scope>NUCLEOTIDE SEQUENCE</scope>
</reference>
<proteinExistence type="predicted"/>
<keyword evidence="1" id="KW-1185">Reference proteome</keyword>
<reference evidence="2" key="2">
    <citation type="submission" date="2017-02" db="UniProtKB">
        <authorList>
            <consortium name="WormBaseParasite"/>
        </authorList>
    </citation>
    <scope>IDENTIFICATION</scope>
</reference>
<evidence type="ECO:0000313" key="2">
    <source>
        <dbReference type="WBParaSite" id="ACAC_0000943001-mRNA-1"/>
    </source>
</evidence>
<name>A0A0K0DEV2_ANGCA</name>
<dbReference type="WBParaSite" id="ACAC_0000943001-mRNA-1">
    <property type="protein sequence ID" value="ACAC_0000943001-mRNA-1"/>
    <property type="gene ID" value="ACAC_0000943001"/>
</dbReference>
<evidence type="ECO:0000313" key="1">
    <source>
        <dbReference type="Proteomes" id="UP000035642"/>
    </source>
</evidence>
<dbReference type="AlphaFoldDB" id="A0A0K0DEV2"/>
<protein>
    <submittedName>
        <fullName evidence="2">Uncharacterized protein</fullName>
    </submittedName>
</protein>